<reference evidence="2 3" key="1">
    <citation type="submission" date="2020-01" db="EMBL/GenBank/DDBJ databases">
        <title>Identification and distribution of gene clusters putatively required for synthesis of sphingolipid metabolism inhibitors in phylogenetically diverse species of the filamentous fungus Fusarium.</title>
        <authorList>
            <person name="Kim H.-S."/>
            <person name="Busman M."/>
            <person name="Brown D.W."/>
            <person name="Divon H."/>
            <person name="Uhlig S."/>
            <person name="Proctor R.H."/>
        </authorList>
    </citation>
    <scope>NUCLEOTIDE SEQUENCE [LARGE SCALE GENOMIC DNA]</scope>
    <source>
        <strain evidence="2 3">NRRL 20459</strain>
    </source>
</reference>
<comment type="caution">
    <text evidence="2">The sequence shown here is derived from an EMBL/GenBank/DDBJ whole genome shotgun (WGS) entry which is preliminary data.</text>
</comment>
<dbReference type="AlphaFoldDB" id="A0A8H4PHU2"/>
<evidence type="ECO:0000256" key="1">
    <source>
        <dbReference type="SAM" id="MobiDB-lite"/>
    </source>
</evidence>
<proteinExistence type="predicted"/>
<dbReference type="OrthoDB" id="4739627at2759"/>
<evidence type="ECO:0000313" key="2">
    <source>
        <dbReference type="EMBL" id="KAF4470641.1"/>
    </source>
</evidence>
<dbReference type="Proteomes" id="UP000554235">
    <property type="component" value="Unassembled WGS sequence"/>
</dbReference>
<gene>
    <name evidence="2" type="ORF">FALBO_2446</name>
</gene>
<accession>A0A8H4PHU2</accession>
<evidence type="ECO:0000313" key="3">
    <source>
        <dbReference type="Proteomes" id="UP000554235"/>
    </source>
</evidence>
<name>A0A8H4PHU2_9HYPO</name>
<dbReference type="EMBL" id="JAADYS010000314">
    <property type="protein sequence ID" value="KAF4470641.1"/>
    <property type="molecule type" value="Genomic_DNA"/>
</dbReference>
<feature type="compositionally biased region" description="Basic and acidic residues" evidence="1">
    <location>
        <begin position="95"/>
        <end position="112"/>
    </location>
</feature>
<sequence length="112" mass="12682">MCRMVVFEGMCTRCGIPQTWTDLTQELSCLEAKNKGWFGECARGIYVEEHTFDQECSTCAEEDEGIGDLDHEKQLAASLQHTMYAQSNPGKRRAAQAEDRGETSSERKKQRT</sequence>
<organism evidence="2 3">
    <name type="scientific">Fusarium albosuccineum</name>
    <dbReference type="NCBI Taxonomy" id="1237068"/>
    <lineage>
        <taxon>Eukaryota</taxon>
        <taxon>Fungi</taxon>
        <taxon>Dikarya</taxon>
        <taxon>Ascomycota</taxon>
        <taxon>Pezizomycotina</taxon>
        <taxon>Sordariomycetes</taxon>
        <taxon>Hypocreomycetidae</taxon>
        <taxon>Hypocreales</taxon>
        <taxon>Nectriaceae</taxon>
        <taxon>Fusarium</taxon>
        <taxon>Fusarium decemcellulare species complex</taxon>
    </lineage>
</organism>
<protein>
    <submittedName>
        <fullName evidence="2">Uncharacterized protein</fullName>
    </submittedName>
</protein>
<keyword evidence="3" id="KW-1185">Reference proteome</keyword>
<feature type="region of interest" description="Disordered" evidence="1">
    <location>
        <begin position="80"/>
        <end position="112"/>
    </location>
</feature>
<feature type="compositionally biased region" description="Polar residues" evidence="1">
    <location>
        <begin position="80"/>
        <end position="89"/>
    </location>
</feature>